<evidence type="ECO:0000313" key="2">
    <source>
        <dbReference type="Proteomes" id="UP001500618"/>
    </source>
</evidence>
<comment type="caution">
    <text evidence="1">The sequence shown here is derived from an EMBL/GenBank/DDBJ whole genome shotgun (WGS) entry which is preliminary data.</text>
</comment>
<organism evidence="1 2">
    <name type="scientific">Fodinicola feengrottensis</name>
    <dbReference type="NCBI Taxonomy" id="435914"/>
    <lineage>
        <taxon>Bacteria</taxon>
        <taxon>Bacillati</taxon>
        <taxon>Actinomycetota</taxon>
        <taxon>Actinomycetes</taxon>
        <taxon>Mycobacteriales</taxon>
        <taxon>Fodinicola</taxon>
    </lineage>
</organism>
<sequence>MVRTFERLVDEPNVLLVELAASGLLGMWWDAPLPGIDPDTMIGGQFVEYARESPSLPALAALRAVQAIGVGENLRARAGEAADELADSGLEEPIWRDGIGHPTPTTCWQYRDGHHQNGIVLAEFEQQEKSHALVVFLEPLGKTGRATDISMTGDSAVLVRELRKKAMAGAGVHTLDHLAPAAAATLIMQALRRTDALDDPAVDKQYGQLRALAYARCRSLTDPISHVKS</sequence>
<protein>
    <submittedName>
        <fullName evidence="1">Uncharacterized protein</fullName>
    </submittedName>
</protein>
<name>A0ABN2FPQ6_9ACTN</name>
<dbReference type="Proteomes" id="UP001500618">
    <property type="component" value="Unassembled WGS sequence"/>
</dbReference>
<proteinExistence type="predicted"/>
<gene>
    <name evidence="1" type="ORF">GCM10009765_01560</name>
</gene>
<accession>A0ABN2FPQ6</accession>
<dbReference type="EMBL" id="BAAANY010000001">
    <property type="protein sequence ID" value="GAA1655994.1"/>
    <property type="molecule type" value="Genomic_DNA"/>
</dbReference>
<reference evidence="1 2" key="1">
    <citation type="journal article" date="2019" name="Int. J. Syst. Evol. Microbiol.">
        <title>The Global Catalogue of Microorganisms (GCM) 10K type strain sequencing project: providing services to taxonomists for standard genome sequencing and annotation.</title>
        <authorList>
            <consortium name="The Broad Institute Genomics Platform"/>
            <consortium name="The Broad Institute Genome Sequencing Center for Infectious Disease"/>
            <person name="Wu L."/>
            <person name="Ma J."/>
        </authorList>
    </citation>
    <scope>NUCLEOTIDE SEQUENCE [LARGE SCALE GENOMIC DNA]</scope>
    <source>
        <strain evidence="1 2">JCM 14718</strain>
    </source>
</reference>
<keyword evidence="2" id="KW-1185">Reference proteome</keyword>
<evidence type="ECO:0000313" key="1">
    <source>
        <dbReference type="EMBL" id="GAA1655994.1"/>
    </source>
</evidence>